<dbReference type="Proteomes" id="UP001212499">
    <property type="component" value="Unassembled WGS sequence"/>
</dbReference>
<keyword evidence="2" id="KW-1185">Reference proteome</keyword>
<gene>
    <name evidence="1" type="ORF">PN457_17110</name>
</gene>
<name>A0ABT5AWM9_9CYAN</name>
<protein>
    <submittedName>
        <fullName evidence="1">Uncharacterized protein</fullName>
    </submittedName>
</protein>
<evidence type="ECO:0000313" key="2">
    <source>
        <dbReference type="Proteomes" id="UP001212499"/>
    </source>
</evidence>
<dbReference type="RefSeq" id="WP_271734780.1">
    <property type="nucleotide sequence ID" value="NZ_JANQDP010000003.1"/>
</dbReference>
<reference evidence="1 2" key="1">
    <citation type="submission" date="2023-01" db="EMBL/GenBank/DDBJ databases">
        <title>Genomes from the Australian National Cyanobacteria Reference Collection.</title>
        <authorList>
            <person name="Willis A."/>
            <person name="Lee E.M.F."/>
        </authorList>
    </citation>
    <scope>NUCLEOTIDE SEQUENCE [LARGE SCALE GENOMIC DNA]</scope>
    <source>
        <strain evidence="1 2">CS-1033</strain>
    </source>
</reference>
<sequence length="51" mass="5332">MNKDQNLAVVGGHIGEIDSLLPFGGETSSTDAFPCMLVTPVTPVMLVTKTV</sequence>
<accession>A0ABT5AWM9</accession>
<dbReference type="EMBL" id="JAQMUH010000192">
    <property type="protein sequence ID" value="MDB9541352.1"/>
    <property type="molecule type" value="Genomic_DNA"/>
</dbReference>
<evidence type="ECO:0000313" key="1">
    <source>
        <dbReference type="EMBL" id="MDB9541352.1"/>
    </source>
</evidence>
<organism evidence="1 2">
    <name type="scientific">Anabaenopsis arnoldii</name>
    <dbReference type="NCBI Taxonomy" id="2152938"/>
    <lineage>
        <taxon>Bacteria</taxon>
        <taxon>Bacillati</taxon>
        <taxon>Cyanobacteriota</taxon>
        <taxon>Cyanophyceae</taxon>
        <taxon>Nostocales</taxon>
        <taxon>Nodulariaceae</taxon>
        <taxon>Anabaenopsis</taxon>
    </lineage>
</organism>
<comment type="caution">
    <text evidence="1">The sequence shown here is derived from an EMBL/GenBank/DDBJ whole genome shotgun (WGS) entry which is preliminary data.</text>
</comment>
<proteinExistence type="predicted"/>